<feature type="compositionally biased region" description="Basic and acidic residues" evidence="1">
    <location>
        <begin position="86"/>
        <end position="95"/>
    </location>
</feature>
<sequence length="107" mass="12627">MSTFFPTEVLSSKIPLPSLALTLPKEPRSQSMRDFLEVRCTDLWLVPEKYALKLPRLRSKRRKRRRRDVRHDESNTRGGSLTLPQDPERSVDPTRTRPNLFIVDRLR</sequence>
<proteinExistence type="predicted"/>
<dbReference type="Proteomes" id="UP000054047">
    <property type="component" value="Unassembled WGS sequence"/>
</dbReference>
<organism evidence="2 3">
    <name type="scientific">Ancylostoma duodenale</name>
    <dbReference type="NCBI Taxonomy" id="51022"/>
    <lineage>
        <taxon>Eukaryota</taxon>
        <taxon>Metazoa</taxon>
        <taxon>Ecdysozoa</taxon>
        <taxon>Nematoda</taxon>
        <taxon>Chromadorea</taxon>
        <taxon>Rhabditida</taxon>
        <taxon>Rhabditina</taxon>
        <taxon>Rhabditomorpha</taxon>
        <taxon>Strongyloidea</taxon>
        <taxon>Ancylostomatidae</taxon>
        <taxon>Ancylostomatinae</taxon>
        <taxon>Ancylostoma</taxon>
    </lineage>
</organism>
<keyword evidence="3" id="KW-1185">Reference proteome</keyword>
<gene>
    <name evidence="2" type="ORF">ANCDUO_27527</name>
</gene>
<evidence type="ECO:0000313" key="3">
    <source>
        <dbReference type="Proteomes" id="UP000054047"/>
    </source>
</evidence>
<name>A0A0C2BFH3_9BILA</name>
<feature type="region of interest" description="Disordered" evidence="1">
    <location>
        <begin position="57"/>
        <end position="107"/>
    </location>
</feature>
<evidence type="ECO:0000313" key="2">
    <source>
        <dbReference type="EMBL" id="KIH42488.1"/>
    </source>
</evidence>
<accession>A0A0C2BFH3</accession>
<feature type="compositionally biased region" description="Basic residues" evidence="1">
    <location>
        <begin position="57"/>
        <end position="68"/>
    </location>
</feature>
<dbReference type="AlphaFoldDB" id="A0A0C2BFH3"/>
<protein>
    <submittedName>
        <fullName evidence="2">Uncharacterized protein</fullName>
    </submittedName>
</protein>
<dbReference type="EMBL" id="KN795620">
    <property type="protein sequence ID" value="KIH42488.1"/>
    <property type="molecule type" value="Genomic_DNA"/>
</dbReference>
<reference evidence="2 3" key="1">
    <citation type="submission" date="2013-12" db="EMBL/GenBank/DDBJ databases">
        <title>Draft genome of the parsitic nematode Ancylostoma duodenale.</title>
        <authorList>
            <person name="Mitreva M."/>
        </authorList>
    </citation>
    <scope>NUCLEOTIDE SEQUENCE [LARGE SCALE GENOMIC DNA]</scope>
    <source>
        <strain evidence="2 3">Zhejiang</strain>
    </source>
</reference>
<evidence type="ECO:0000256" key="1">
    <source>
        <dbReference type="SAM" id="MobiDB-lite"/>
    </source>
</evidence>